<dbReference type="GO" id="GO:0022857">
    <property type="term" value="F:transmembrane transporter activity"/>
    <property type="evidence" value="ECO:0007669"/>
    <property type="project" value="InterPro"/>
</dbReference>
<keyword evidence="5 14" id="KW-0813">Transport</keyword>
<comment type="subcellular location">
    <subcellularLocation>
        <location evidence="2">Cell inner membrane</location>
        <topology evidence="2">Multi-pass membrane protein</topology>
    </subcellularLocation>
    <subcellularLocation>
        <location evidence="1">Cell inner membrane</location>
        <topology evidence="1">Peripheral membrane protein</topology>
    </subcellularLocation>
    <subcellularLocation>
        <location evidence="14">Cell membrane</location>
        <topology evidence="14">Multi-pass membrane protein</topology>
    </subcellularLocation>
</comment>
<evidence type="ECO:0000256" key="11">
    <source>
        <dbReference type="ARBA" id="ARBA00022970"/>
    </source>
</evidence>
<evidence type="ECO:0000256" key="6">
    <source>
        <dbReference type="ARBA" id="ARBA00022475"/>
    </source>
</evidence>
<dbReference type="InterPro" id="IPR000515">
    <property type="entry name" value="MetI-like"/>
</dbReference>
<comment type="similarity">
    <text evidence="4">Belongs to the binding-protein-dependent transport system permease family. HisMQ subfamily.</text>
</comment>
<dbReference type="PANTHER" id="PTHR43166:SF9">
    <property type="entry name" value="GLUTAMATE_ASPARTATE IMPORT ATP-BINDING PROTEIN GLTL"/>
    <property type="match status" value="1"/>
</dbReference>
<evidence type="ECO:0000256" key="9">
    <source>
        <dbReference type="ARBA" id="ARBA00022741"/>
    </source>
</evidence>
<evidence type="ECO:0000256" key="5">
    <source>
        <dbReference type="ARBA" id="ARBA00022448"/>
    </source>
</evidence>
<feature type="transmembrane region" description="Helical" evidence="14">
    <location>
        <begin position="59"/>
        <end position="77"/>
    </location>
</feature>
<evidence type="ECO:0000256" key="8">
    <source>
        <dbReference type="ARBA" id="ARBA00022692"/>
    </source>
</evidence>
<comment type="caution">
    <text evidence="15">The sequence shown here is derived from an EMBL/GenBank/DDBJ whole genome shotgun (WGS) entry which is preliminary data.</text>
</comment>
<accession>A0A087FS49</accession>
<dbReference type="CDD" id="cd03262">
    <property type="entry name" value="ABC_HisP_GlnQ"/>
    <property type="match status" value="1"/>
</dbReference>
<feature type="transmembrane region" description="Helical" evidence="14">
    <location>
        <begin position="89"/>
        <end position="110"/>
    </location>
</feature>
<evidence type="ECO:0000256" key="14">
    <source>
        <dbReference type="RuleBase" id="RU363032"/>
    </source>
</evidence>
<comment type="similarity">
    <text evidence="3">Belongs to the ABC transporter superfamily.</text>
</comment>
<dbReference type="GO" id="GO:0005524">
    <property type="term" value="F:ATP binding"/>
    <property type="evidence" value="ECO:0007669"/>
    <property type="project" value="UniProtKB-KW"/>
</dbReference>
<dbReference type="GO" id="GO:0043190">
    <property type="term" value="C:ATP-binding cassette (ABC) transporter complex"/>
    <property type="evidence" value="ECO:0007669"/>
    <property type="project" value="InterPro"/>
</dbReference>
<dbReference type="InterPro" id="IPR017871">
    <property type="entry name" value="ABC_transporter-like_CS"/>
</dbReference>
<keyword evidence="6" id="KW-1003">Cell membrane</keyword>
<dbReference type="SMART" id="SM00382">
    <property type="entry name" value="AAA"/>
    <property type="match status" value="1"/>
</dbReference>
<evidence type="ECO:0000256" key="13">
    <source>
        <dbReference type="ARBA" id="ARBA00023136"/>
    </source>
</evidence>
<dbReference type="Proteomes" id="UP000789617">
    <property type="component" value="Unassembled WGS sequence"/>
</dbReference>
<evidence type="ECO:0000256" key="7">
    <source>
        <dbReference type="ARBA" id="ARBA00022519"/>
    </source>
</evidence>
<dbReference type="GO" id="GO:0016887">
    <property type="term" value="F:ATP hydrolysis activity"/>
    <property type="evidence" value="ECO:0007669"/>
    <property type="project" value="InterPro"/>
</dbReference>
<proteinExistence type="inferred from homology"/>
<keyword evidence="9" id="KW-0547">Nucleotide-binding</keyword>
<dbReference type="PROSITE" id="PS50928">
    <property type="entry name" value="ABC_TM1"/>
    <property type="match status" value="1"/>
</dbReference>
<evidence type="ECO:0000256" key="4">
    <source>
        <dbReference type="ARBA" id="ARBA00010072"/>
    </source>
</evidence>
<dbReference type="SUPFAM" id="SSF52540">
    <property type="entry name" value="P-loop containing nucleoside triphosphate hydrolases"/>
    <property type="match status" value="1"/>
</dbReference>
<dbReference type="Pfam" id="PF00528">
    <property type="entry name" value="BPD_transp_1"/>
    <property type="match status" value="1"/>
</dbReference>
<dbReference type="SUPFAM" id="SSF161098">
    <property type="entry name" value="MetI-like"/>
    <property type="match status" value="1"/>
</dbReference>
<evidence type="ECO:0000313" key="16">
    <source>
        <dbReference type="Proteomes" id="UP000789617"/>
    </source>
</evidence>
<gene>
    <name evidence="15" type="ORF">AN2335V1_3390</name>
</gene>
<keyword evidence="12 14" id="KW-1133">Transmembrane helix</keyword>
<keyword evidence="13 14" id="KW-0472">Membrane</keyword>
<dbReference type="InterPro" id="IPR003439">
    <property type="entry name" value="ABC_transporter-like_ATP-bd"/>
</dbReference>
<sequence>MAFDWGYFFSLFSIGAFWQACVTVIVVSTLSWGIGLVVGFLLACAKLSAPRWVKIPVELYIWFFRSVPLMVLLVFVYNLPQLFPVTQPLLGVPFIAGLVSMTVTEAAYMAEIHRGGLLSVAKGQSEAGHALSFSFIGIQRLIVIPQAFRISLPTLINEYITIIKLSSILSVVSLPELLLTGQRLYAQNFLVMETLLAVAVYYVMVVTVFTWLFRALENRLDIQRKRPQTLSEAECQALRQSLPALTEEIKTPAVNGAPPALDLRGIRKSWGQHEVLKGIDLQVENGEVISIIGPSGSGKTTLIRTINALESLDGGEIILYGEDYLKGGAIVDKRQMRAGVRRIGMVFQSFNLFPHRTVLDNVMLAPRYHQLLDQPVAREQALALLDRVGLLAHAHKYPWQLSGGQQQRVAIARALALKPDIMLFDEPTSALDPELVGEVLKVIQSLAREGMTMLIVTHEMEFALSISDRVVLMENGVVQADIAPQVIRSPLEAPSLQRIREFMGVR</sequence>
<evidence type="ECO:0000256" key="10">
    <source>
        <dbReference type="ARBA" id="ARBA00022840"/>
    </source>
</evidence>
<dbReference type="EMBL" id="CAJOXS020000002">
    <property type="protein sequence ID" value="CAH6143798.1"/>
    <property type="molecule type" value="Genomic_DNA"/>
</dbReference>
<dbReference type="RefSeq" id="WP_012967389.1">
    <property type="nucleotide sequence ID" value="NZ_BIGL01000007.1"/>
</dbReference>
<dbReference type="GO" id="GO:0006865">
    <property type="term" value="P:amino acid transport"/>
    <property type="evidence" value="ECO:0007669"/>
    <property type="project" value="UniProtKB-KW"/>
</dbReference>
<dbReference type="PROSITE" id="PS50893">
    <property type="entry name" value="ABC_TRANSPORTER_2"/>
    <property type="match status" value="1"/>
</dbReference>
<evidence type="ECO:0000256" key="2">
    <source>
        <dbReference type="ARBA" id="ARBA00004429"/>
    </source>
</evidence>
<name>A0A087FS49_KLEVA</name>
<keyword evidence="11" id="KW-0029">Amino-acid transport</keyword>
<dbReference type="InterPro" id="IPR003593">
    <property type="entry name" value="AAA+_ATPase"/>
</dbReference>
<dbReference type="KEGG" id="kvd:KR75_02475"/>
<dbReference type="CDD" id="cd06261">
    <property type="entry name" value="TM_PBP2"/>
    <property type="match status" value="1"/>
</dbReference>
<dbReference type="Gene3D" id="3.40.50.300">
    <property type="entry name" value="P-loop containing nucleotide triphosphate hydrolases"/>
    <property type="match status" value="1"/>
</dbReference>
<dbReference type="InterPro" id="IPR035906">
    <property type="entry name" value="MetI-like_sf"/>
</dbReference>
<dbReference type="Pfam" id="PF00005">
    <property type="entry name" value="ABC_tran"/>
    <property type="match status" value="1"/>
</dbReference>
<dbReference type="PANTHER" id="PTHR43166">
    <property type="entry name" value="AMINO ACID IMPORT ATP-BINDING PROTEIN"/>
    <property type="match status" value="1"/>
</dbReference>
<dbReference type="PROSITE" id="PS00211">
    <property type="entry name" value="ABC_TRANSPORTER_1"/>
    <property type="match status" value="1"/>
</dbReference>
<dbReference type="InterPro" id="IPR010065">
    <property type="entry name" value="AA_ABC_transptr_permease_3TM"/>
</dbReference>
<evidence type="ECO:0000313" key="15">
    <source>
        <dbReference type="EMBL" id="CAH6143798.1"/>
    </source>
</evidence>
<evidence type="ECO:0000256" key="3">
    <source>
        <dbReference type="ARBA" id="ARBA00005417"/>
    </source>
</evidence>
<evidence type="ECO:0000256" key="12">
    <source>
        <dbReference type="ARBA" id="ARBA00022989"/>
    </source>
</evidence>
<evidence type="ECO:0000256" key="1">
    <source>
        <dbReference type="ARBA" id="ARBA00004417"/>
    </source>
</evidence>
<dbReference type="InterPro" id="IPR027417">
    <property type="entry name" value="P-loop_NTPase"/>
</dbReference>
<keyword evidence="7" id="KW-0997">Cell inner membrane</keyword>
<dbReference type="AlphaFoldDB" id="A0A087FS49"/>
<feature type="transmembrane region" description="Helical" evidence="14">
    <location>
        <begin position="194"/>
        <end position="216"/>
    </location>
</feature>
<reference evidence="15" key="1">
    <citation type="submission" date="2022-05" db="EMBL/GenBank/DDBJ databases">
        <authorList>
            <person name="Alioto T."/>
            <person name="Alioto T."/>
            <person name="Gomez Garrido J."/>
        </authorList>
    </citation>
    <scope>NUCLEOTIDE SEQUENCE</scope>
    <source>
        <strain evidence="15">0</strain>
    </source>
</reference>
<dbReference type="InterPro" id="IPR050086">
    <property type="entry name" value="MetN_ABC_transporter-like"/>
</dbReference>
<keyword evidence="16" id="KW-1185">Reference proteome</keyword>
<dbReference type="NCBIfam" id="TIGR01726">
    <property type="entry name" value="HEQRo_perm_3TM"/>
    <property type="match status" value="1"/>
</dbReference>
<protein>
    <submittedName>
        <fullName evidence="15">L-cystine import ATP-binding protein TcyC</fullName>
    </submittedName>
</protein>
<keyword evidence="8 14" id="KW-0812">Transmembrane</keyword>
<dbReference type="Gene3D" id="1.10.3720.10">
    <property type="entry name" value="MetI-like"/>
    <property type="match status" value="1"/>
</dbReference>
<organism evidence="15 16">
    <name type="scientific">Klebsiella variicola</name>
    <dbReference type="NCBI Taxonomy" id="244366"/>
    <lineage>
        <taxon>Bacteria</taxon>
        <taxon>Pseudomonadati</taxon>
        <taxon>Pseudomonadota</taxon>
        <taxon>Gammaproteobacteria</taxon>
        <taxon>Enterobacterales</taxon>
        <taxon>Enterobacteriaceae</taxon>
        <taxon>Klebsiella/Raoultella group</taxon>
        <taxon>Klebsiella</taxon>
        <taxon>Klebsiella pneumoniae complex</taxon>
    </lineage>
</organism>
<keyword evidence="10 15" id="KW-0067">ATP-binding</keyword>
<dbReference type="OMA" id="VELYIWF"/>